<protein>
    <recommendedName>
        <fullName evidence="8">Glyoxylate/hydroxypyruvate reductase B</fullName>
        <ecNumber evidence="6">1.1.1.79</ecNumber>
        <ecNumber evidence="7">1.1.1.81</ecNumber>
    </recommendedName>
</protein>
<keyword evidence="1 9" id="KW-0560">Oxidoreductase</keyword>
<dbReference type="InterPro" id="IPR036291">
    <property type="entry name" value="NAD(P)-bd_dom_sf"/>
</dbReference>
<dbReference type="InterPro" id="IPR006140">
    <property type="entry name" value="D-isomer_DH_NAD-bd"/>
</dbReference>
<dbReference type="PROSITE" id="PS00671">
    <property type="entry name" value="D_2_HYDROXYACID_DH_3"/>
    <property type="match status" value="1"/>
</dbReference>
<dbReference type="InterPro" id="IPR006139">
    <property type="entry name" value="D-isomer_2_OHA_DH_cat_dom"/>
</dbReference>
<comment type="catalytic activity">
    <reaction evidence="4">
        <text>glycolate + NADP(+) = glyoxylate + NADPH + H(+)</text>
        <dbReference type="Rhea" id="RHEA:10992"/>
        <dbReference type="ChEBI" id="CHEBI:15378"/>
        <dbReference type="ChEBI" id="CHEBI:29805"/>
        <dbReference type="ChEBI" id="CHEBI:36655"/>
        <dbReference type="ChEBI" id="CHEBI:57783"/>
        <dbReference type="ChEBI" id="CHEBI:58349"/>
        <dbReference type="EC" id="1.1.1.79"/>
    </reaction>
</comment>
<dbReference type="AlphaFoldDB" id="A0A1M4WGB0"/>
<dbReference type="RefSeq" id="WP_073270207.1">
    <property type="nucleotide sequence ID" value="NZ_FQTU01000007.1"/>
</dbReference>
<dbReference type="InterPro" id="IPR050223">
    <property type="entry name" value="D-isomer_2-hydroxyacid_DH"/>
</dbReference>
<dbReference type="STRING" id="1120975.SAMN02746064_01228"/>
<evidence type="ECO:0000259" key="11">
    <source>
        <dbReference type="Pfam" id="PF02826"/>
    </source>
</evidence>
<proteinExistence type="inferred from homology"/>
<evidence type="ECO:0000256" key="2">
    <source>
        <dbReference type="ARBA" id="ARBA00051801"/>
    </source>
</evidence>
<evidence type="ECO:0000256" key="4">
    <source>
        <dbReference type="ARBA" id="ARBA00052769"/>
    </source>
</evidence>
<evidence type="ECO:0000256" key="6">
    <source>
        <dbReference type="ARBA" id="ARBA00066661"/>
    </source>
</evidence>
<dbReference type="Gene3D" id="3.40.50.720">
    <property type="entry name" value="NAD(P)-binding Rossmann-like Domain"/>
    <property type="match status" value="2"/>
</dbReference>
<dbReference type="OrthoDB" id="9805416at2"/>
<dbReference type="FunFam" id="3.40.50.720:FF:000026">
    <property type="entry name" value="Glyoxylate/hydroxypyruvate reductase B"/>
    <property type="match status" value="1"/>
</dbReference>
<evidence type="ECO:0000256" key="5">
    <source>
        <dbReference type="ARBA" id="ARBA00061278"/>
    </source>
</evidence>
<dbReference type="GO" id="GO:0051287">
    <property type="term" value="F:NAD binding"/>
    <property type="evidence" value="ECO:0007669"/>
    <property type="project" value="InterPro"/>
</dbReference>
<dbReference type="CDD" id="cd05301">
    <property type="entry name" value="GDH"/>
    <property type="match status" value="1"/>
</dbReference>
<dbReference type="Proteomes" id="UP000184251">
    <property type="component" value="Unassembled WGS sequence"/>
</dbReference>
<dbReference type="GO" id="GO:0030267">
    <property type="term" value="F:glyoxylate reductase (NADPH) activity"/>
    <property type="evidence" value="ECO:0007669"/>
    <property type="project" value="UniProtKB-EC"/>
</dbReference>
<evidence type="ECO:0000256" key="7">
    <source>
        <dbReference type="ARBA" id="ARBA00066674"/>
    </source>
</evidence>
<comment type="similarity">
    <text evidence="5">Belongs to the D-isomer specific 2-hydroxyacid dehydrogenase family. GhrB subfamily.</text>
</comment>
<evidence type="ECO:0000313" key="13">
    <source>
        <dbReference type="Proteomes" id="UP000184251"/>
    </source>
</evidence>
<dbReference type="EC" id="1.1.1.79" evidence="6"/>
<dbReference type="SUPFAM" id="SSF52283">
    <property type="entry name" value="Formate/glycerate dehydrogenase catalytic domain-like"/>
    <property type="match status" value="1"/>
</dbReference>
<evidence type="ECO:0000259" key="10">
    <source>
        <dbReference type="Pfam" id="PF00389"/>
    </source>
</evidence>
<dbReference type="Pfam" id="PF00389">
    <property type="entry name" value="2-Hacid_dh"/>
    <property type="match status" value="1"/>
</dbReference>
<evidence type="ECO:0000313" key="12">
    <source>
        <dbReference type="EMBL" id="SHE80190.1"/>
    </source>
</evidence>
<dbReference type="PANTHER" id="PTHR10996">
    <property type="entry name" value="2-HYDROXYACID DEHYDROGENASE-RELATED"/>
    <property type="match status" value="1"/>
</dbReference>
<dbReference type="PANTHER" id="PTHR10996:SF283">
    <property type="entry name" value="GLYOXYLATE_HYDROXYPYRUVATE REDUCTASE B"/>
    <property type="match status" value="1"/>
</dbReference>
<dbReference type="GO" id="GO:0016618">
    <property type="term" value="F:hydroxypyruvate reductase [NAD(P)H] activity"/>
    <property type="evidence" value="ECO:0007669"/>
    <property type="project" value="UniProtKB-EC"/>
</dbReference>
<dbReference type="EC" id="1.1.1.81" evidence="7"/>
<feature type="domain" description="D-isomer specific 2-hydroxyacid dehydrogenase NAD-binding" evidence="11">
    <location>
        <begin position="109"/>
        <end position="288"/>
    </location>
</feature>
<reference evidence="12 13" key="1">
    <citation type="submission" date="2016-11" db="EMBL/GenBank/DDBJ databases">
        <authorList>
            <person name="Jaros S."/>
            <person name="Januszkiewicz K."/>
            <person name="Wedrychowicz H."/>
        </authorList>
    </citation>
    <scope>NUCLEOTIDE SEQUENCE [LARGE SCALE GENOMIC DNA]</scope>
    <source>
        <strain evidence="12 13">DSM 14828</strain>
    </source>
</reference>
<dbReference type="PROSITE" id="PS00065">
    <property type="entry name" value="D_2_HYDROXYACID_DH_1"/>
    <property type="match status" value="1"/>
</dbReference>
<organism evidence="12 13">
    <name type="scientific">Alkalibacter saccharofermentans DSM 14828</name>
    <dbReference type="NCBI Taxonomy" id="1120975"/>
    <lineage>
        <taxon>Bacteria</taxon>
        <taxon>Bacillati</taxon>
        <taxon>Bacillota</taxon>
        <taxon>Clostridia</taxon>
        <taxon>Eubacteriales</taxon>
        <taxon>Eubacteriaceae</taxon>
        <taxon>Alkalibacter</taxon>
    </lineage>
</organism>
<comment type="catalytic activity">
    <reaction evidence="2">
        <text>(R)-glycerate + NAD(+) = 3-hydroxypyruvate + NADH + H(+)</text>
        <dbReference type="Rhea" id="RHEA:17905"/>
        <dbReference type="ChEBI" id="CHEBI:15378"/>
        <dbReference type="ChEBI" id="CHEBI:16659"/>
        <dbReference type="ChEBI" id="CHEBI:17180"/>
        <dbReference type="ChEBI" id="CHEBI:57540"/>
        <dbReference type="ChEBI" id="CHEBI:57945"/>
        <dbReference type="EC" id="1.1.1.81"/>
    </reaction>
</comment>
<comment type="catalytic activity">
    <reaction evidence="3">
        <text>(R)-glycerate + NADP(+) = 3-hydroxypyruvate + NADPH + H(+)</text>
        <dbReference type="Rhea" id="RHEA:18657"/>
        <dbReference type="ChEBI" id="CHEBI:15378"/>
        <dbReference type="ChEBI" id="CHEBI:16659"/>
        <dbReference type="ChEBI" id="CHEBI:17180"/>
        <dbReference type="ChEBI" id="CHEBI:57783"/>
        <dbReference type="ChEBI" id="CHEBI:58349"/>
        <dbReference type="EC" id="1.1.1.81"/>
    </reaction>
</comment>
<gene>
    <name evidence="12" type="ORF">SAMN02746064_01228</name>
</gene>
<dbReference type="SUPFAM" id="SSF51735">
    <property type="entry name" value="NAD(P)-binding Rossmann-fold domains"/>
    <property type="match status" value="1"/>
</dbReference>
<dbReference type="Pfam" id="PF02826">
    <property type="entry name" value="2-Hacid_dh_C"/>
    <property type="match status" value="1"/>
</dbReference>
<evidence type="ECO:0000256" key="8">
    <source>
        <dbReference type="ARBA" id="ARBA00073362"/>
    </source>
</evidence>
<sequence length="331" mass="36912">MKNHKVFIAKKIPTEVEKYIASHCEYEMWDKDEKIPQEILYEKISDVDGVMLSQVRVDGRFFDYAPKLKVVSAISAGYDNFDTKEIIKRGILATHTPKVLDDTVADLVMGLVLSTARRIPELDRYVRENRWKSSDATTLFGKDVSHAVLGIVGMGNIGRSVAKRAKFGFDMEVIYHNRKRNAEAEREIGAVYAEFEELLGKSDFVAVMTPVNESTRKMFNKGVFEKMKDSAILINASRGEVVDEDDLAEALTNGLIAGAGLDVYEKEPIGRNNPLLGMKNVVLLPHIGSATQSTRSKMAEIAAESMIKSLNGEACEYLIPELKNAKLTCEK</sequence>
<dbReference type="GO" id="GO:0005829">
    <property type="term" value="C:cytosol"/>
    <property type="evidence" value="ECO:0007669"/>
    <property type="project" value="TreeGrafter"/>
</dbReference>
<name>A0A1M4WGB0_9FIRM</name>
<feature type="domain" description="D-isomer specific 2-hydroxyacid dehydrogenase catalytic" evidence="10">
    <location>
        <begin position="6"/>
        <end position="317"/>
    </location>
</feature>
<dbReference type="EMBL" id="FQTU01000007">
    <property type="protein sequence ID" value="SHE80190.1"/>
    <property type="molecule type" value="Genomic_DNA"/>
</dbReference>
<evidence type="ECO:0000256" key="3">
    <source>
        <dbReference type="ARBA" id="ARBA00052239"/>
    </source>
</evidence>
<dbReference type="InterPro" id="IPR029753">
    <property type="entry name" value="D-isomer_DH_CS"/>
</dbReference>
<dbReference type="InterPro" id="IPR029752">
    <property type="entry name" value="D-isomer_DH_CS1"/>
</dbReference>
<accession>A0A1M4WGB0</accession>
<evidence type="ECO:0000256" key="1">
    <source>
        <dbReference type="ARBA" id="ARBA00023002"/>
    </source>
</evidence>
<evidence type="ECO:0000256" key="9">
    <source>
        <dbReference type="RuleBase" id="RU003719"/>
    </source>
</evidence>
<keyword evidence="13" id="KW-1185">Reference proteome</keyword>